<organism evidence="2 3">
    <name type="scientific">Coffea arabica</name>
    <name type="common">Arabian coffee</name>
    <dbReference type="NCBI Taxonomy" id="13443"/>
    <lineage>
        <taxon>Eukaryota</taxon>
        <taxon>Viridiplantae</taxon>
        <taxon>Streptophyta</taxon>
        <taxon>Embryophyta</taxon>
        <taxon>Tracheophyta</taxon>
        <taxon>Spermatophyta</taxon>
        <taxon>Magnoliopsida</taxon>
        <taxon>eudicotyledons</taxon>
        <taxon>Gunneridae</taxon>
        <taxon>Pentapetalae</taxon>
        <taxon>asterids</taxon>
        <taxon>lamiids</taxon>
        <taxon>Gentianales</taxon>
        <taxon>Rubiaceae</taxon>
        <taxon>Ixoroideae</taxon>
        <taxon>Gardenieae complex</taxon>
        <taxon>Bertiereae - Coffeeae clade</taxon>
        <taxon>Coffeeae</taxon>
        <taxon>Coffea</taxon>
    </lineage>
</organism>
<dbReference type="GeneID" id="140016320"/>
<dbReference type="InterPro" id="IPR036397">
    <property type="entry name" value="RNaseH_sf"/>
</dbReference>
<evidence type="ECO:0000313" key="4">
    <source>
        <dbReference type="RefSeq" id="XP_071925953.1"/>
    </source>
</evidence>
<dbReference type="Gene3D" id="1.10.340.70">
    <property type="match status" value="1"/>
</dbReference>
<protein>
    <recommendedName>
        <fullName evidence="1">Integrase zinc-binding domain-containing protein</fullName>
    </recommendedName>
</protein>
<dbReference type="Pfam" id="PF17921">
    <property type="entry name" value="Integrase_H2C2"/>
    <property type="match status" value="1"/>
</dbReference>
<evidence type="ECO:0000259" key="1">
    <source>
        <dbReference type="Pfam" id="PF17921"/>
    </source>
</evidence>
<dbReference type="InterPro" id="IPR041588">
    <property type="entry name" value="Integrase_H2C2"/>
</dbReference>
<feature type="domain" description="Integrase zinc-binding" evidence="1">
    <location>
        <begin position="80"/>
        <end position="132"/>
    </location>
</feature>
<accession>A0ABM4W2D8</accession>
<gene>
    <name evidence="3" type="primary">LOC140016320</name>
    <name evidence="4" type="synonym">LOC140016331</name>
</gene>
<dbReference type="Proteomes" id="UP001652660">
    <property type="component" value="Chromosome 1e"/>
</dbReference>
<keyword evidence="2" id="KW-1185">Reference proteome</keyword>
<reference evidence="3 4" key="2">
    <citation type="submission" date="2025-05" db="UniProtKB">
        <authorList>
            <consortium name="RefSeq"/>
        </authorList>
    </citation>
    <scope>NUCLEOTIDE SEQUENCE [LARGE SCALE GENOMIC DNA]</scope>
    <source>
        <tissue evidence="3 4">Leaves</tissue>
    </source>
</reference>
<dbReference type="SUPFAM" id="SSF53098">
    <property type="entry name" value="Ribonuclease H-like"/>
    <property type="match status" value="1"/>
</dbReference>
<dbReference type="Gene3D" id="3.30.420.10">
    <property type="entry name" value="Ribonuclease H-like superfamily/Ribonuclease H"/>
    <property type="match status" value="1"/>
</dbReference>
<dbReference type="RefSeq" id="XP_071925953.1">
    <property type="nucleotide sequence ID" value="XM_072069852.1"/>
</dbReference>
<evidence type="ECO:0000313" key="2">
    <source>
        <dbReference type="Proteomes" id="UP001652660"/>
    </source>
</evidence>
<dbReference type="PANTHER" id="PTHR48475:SF1">
    <property type="entry name" value="RNASE H TYPE-1 DOMAIN-CONTAINING PROTEIN"/>
    <property type="match status" value="1"/>
</dbReference>
<dbReference type="PANTHER" id="PTHR48475">
    <property type="entry name" value="RIBONUCLEASE H"/>
    <property type="match status" value="1"/>
</dbReference>
<reference evidence="2" key="1">
    <citation type="journal article" date="2025" name="Foods">
        <title>Unveiling the Microbial Signatures of Arabica Coffee Cherries: Insights into Ripeness Specific Diversity, Functional Traits, and Implications for Quality and Safety.</title>
        <authorList>
            <consortium name="RefSeq"/>
            <person name="Tenea G.N."/>
            <person name="Cifuentes V."/>
            <person name="Reyes P."/>
            <person name="Cevallos-Vallejos M."/>
        </authorList>
    </citation>
    <scope>NUCLEOTIDE SEQUENCE [LARGE SCALE GENOMIC DNA]</scope>
</reference>
<sequence>MFDEKDGGEEENTYHIFVHEIEKEDWRHLIIDYLHHGKLPEDPKKKVDIRRRAPRFIYYKGTLYRRSFDGVFLRYLGEDEAMQVMEEAHSRICGAHQSGTKLHFHIKRMGYYWPKMVKDYIDFARRCQACQFHGNFICQSLEPLHPTVASWPFDAWAMNKLCEKFHFKQYNSSMYYTTANGLAEAFNKTLCNLLKKIVDKSKRDWHLRIGEALWAYRTTFRTPTQATPYSLVYDVKAILPLECQIPSLRIATQEGLSEENNVRLRLEELEALDEKRLEIQQRIECYQARFSKVFNKHSRLRSFQIGELVLAVRKPIILTYGGQRKFTPKWDGSYVVREVYTNGSYKLVAEDGLRVGPINGKYLKRYYA</sequence>
<proteinExistence type="predicted"/>
<dbReference type="RefSeq" id="XP_071925951.1">
    <property type="nucleotide sequence ID" value="XM_072069850.1"/>
</dbReference>
<name>A0ABM4W2D8_COFAR</name>
<dbReference type="InterPro" id="IPR012337">
    <property type="entry name" value="RNaseH-like_sf"/>
</dbReference>
<evidence type="ECO:0000313" key="3">
    <source>
        <dbReference type="RefSeq" id="XP_071925951.1"/>
    </source>
</evidence>